<reference evidence="2 3" key="1">
    <citation type="journal article" date="2015" name="BMC Genomics">
        <title>Gene expression during zombie ant biting behavior reflects the complexity underlying fungal parasitic behavioral manipulation.</title>
        <authorList>
            <person name="de Bekker C."/>
            <person name="Ohm R.A."/>
            <person name="Loreto R.G."/>
            <person name="Sebastian A."/>
            <person name="Albert I."/>
            <person name="Merrow M."/>
            <person name="Brachmann A."/>
            <person name="Hughes D.P."/>
        </authorList>
    </citation>
    <scope>NUCLEOTIDE SEQUENCE [LARGE SCALE GENOMIC DNA]</scope>
    <source>
        <strain evidence="2 3">SC16a</strain>
    </source>
</reference>
<comment type="caution">
    <text evidence="2">The sequence shown here is derived from an EMBL/GenBank/DDBJ whole genome shotgun (WGS) entry which is preliminary data.</text>
</comment>
<protein>
    <recommendedName>
        <fullName evidence="4">Mitochondrial protein Fmp25</fullName>
    </recommendedName>
</protein>
<dbReference type="PROSITE" id="PS50012">
    <property type="entry name" value="RCC1_3"/>
    <property type="match status" value="2"/>
</dbReference>
<feature type="repeat" description="RCC1" evidence="1">
    <location>
        <begin position="344"/>
        <end position="405"/>
    </location>
</feature>
<dbReference type="GO" id="GO:0034551">
    <property type="term" value="P:mitochondrial respiratory chain complex III assembly"/>
    <property type="evidence" value="ECO:0007669"/>
    <property type="project" value="TreeGrafter"/>
</dbReference>
<keyword evidence="3" id="KW-1185">Reference proteome</keyword>
<evidence type="ECO:0008006" key="4">
    <source>
        <dbReference type="Google" id="ProtNLM"/>
    </source>
</evidence>
<organism evidence="2 3">
    <name type="scientific">Ophiocordyceps unilateralis</name>
    <name type="common">Zombie-ant fungus</name>
    <name type="synonym">Torrubia unilateralis</name>
    <dbReference type="NCBI Taxonomy" id="268505"/>
    <lineage>
        <taxon>Eukaryota</taxon>
        <taxon>Fungi</taxon>
        <taxon>Dikarya</taxon>
        <taxon>Ascomycota</taxon>
        <taxon>Pezizomycotina</taxon>
        <taxon>Sordariomycetes</taxon>
        <taxon>Hypocreomycetidae</taxon>
        <taxon>Hypocreales</taxon>
        <taxon>Ophiocordycipitaceae</taxon>
        <taxon>Ophiocordyceps</taxon>
    </lineage>
</organism>
<dbReference type="EMBL" id="LAZP02000047">
    <property type="protein sequence ID" value="PFH61962.1"/>
    <property type="molecule type" value="Genomic_DNA"/>
</dbReference>
<evidence type="ECO:0000313" key="2">
    <source>
        <dbReference type="EMBL" id="PFH61962.1"/>
    </source>
</evidence>
<feature type="repeat" description="RCC1" evidence="1">
    <location>
        <begin position="493"/>
        <end position="543"/>
    </location>
</feature>
<gene>
    <name evidence="2" type="ORF">XA68_15624</name>
</gene>
<accession>A0A2A9PM50</accession>
<evidence type="ECO:0000256" key="1">
    <source>
        <dbReference type="PROSITE-ProRule" id="PRU00235"/>
    </source>
</evidence>
<dbReference type="PANTHER" id="PTHR47563">
    <property type="entry name" value="PROTEIN FMP25, MITOCHONDRIAL"/>
    <property type="match status" value="1"/>
</dbReference>
<dbReference type="PANTHER" id="PTHR47563:SF1">
    <property type="entry name" value="PROTEIN FMP25, MITOCHONDRIAL"/>
    <property type="match status" value="1"/>
</dbReference>
<dbReference type="PROSITE" id="PS00626">
    <property type="entry name" value="RCC1_2"/>
    <property type="match status" value="1"/>
</dbReference>
<dbReference type="Gene3D" id="2.130.10.30">
    <property type="entry name" value="Regulator of chromosome condensation 1/beta-lactamase-inhibitor protein II"/>
    <property type="match status" value="2"/>
</dbReference>
<dbReference type="InterPro" id="IPR009091">
    <property type="entry name" value="RCC1/BLIP-II"/>
</dbReference>
<dbReference type="AlphaFoldDB" id="A0A2A9PM50"/>
<name>A0A2A9PM50_OPHUN</name>
<dbReference type="InterPro" id="IPR000408">
    <property type="entry name" value="Reg_chr_condens"/>
</dbReference>
<dbReference type="STRING" id="268505.A0A2A9PM50"/>
<evidence type="ECO:0000313" key="3">
    <source>
        <dbReference type="Proteomes" id="UP000037136"/>
    </source>
</evidence>
<dbReference type="Pfam" id="PF13540">
    <property type="entry name" value="RCC1_2"/>
    <property type="match status" value="1"/>
</dbReference>
<dbReference type="Pfam" id="PF00415">
    <property type="entry name" value="RCC1"/>
    <property type="match status" value="1"/>
</dbReference>
<dbReference type="GO" id="GO:0005743">
    <property type="term" value="C:mitochondrial inner membrane"/>
    <property type="evidence" value="ECO:0007669"/>
    <property type="project" value="TreeGrafter"/>
</dbReference>
<proteinExistence type="predicted"/>
<reference evidence="2 3" key="2">
    <citation type="journal article" date="2017" name="Sci. Rep.">
        <title>Ant-infecting Ophiocordyceps genomes reveal a high diversity of potential behavioral manipulation genes and a possible major role for enterotoxins.</title>
        <authorList>
            <person name="de Bekker C."/>
            <person name="Ohm R.A."/>
            <person name="Evans H.C."/>
            <person name="Brachmann A."/>
            <person name="Hughes D.P."/>
        </authorList>
    </citation>
    <scope>NUCLEOTIDE SEQUENCE [LARGE SCALE GENOMIC DNA]</scope>
    <source>
        <strain evidence="2 3">SC16a</strain>
    </source>
</reference>
<dbReference type="SUPFAM" id="SSF50985">
    <property type="entry name" value="RCC1/BLIP-II"/>
    <property type="match status" value="1"/>
</dbReference>
<dbReference type="Proteomes" id="UP000037136">
    <property type="component" value="Unassembled WGS sequence"/>
</dbReference>
<sequence length="577" mass="61849">MNPSTATLRHTLYRLAVPRQWTRLVSRPARQQSPPHGGGKAFGLAAVFAAAAAGAYYYPRITGRAADTSPVGDVPGPPAKAELEFEKPRRAAVSEEDHRNLISSQHLQVKNSWELPGVYAWGSNAGKVIDADSTDMCVKQPRRITFFDNQLLRDLKLTRDFGAAITEGGDLVQWGLGYCETDPRPDTTLKGKNLVRLAVSADRVVALTRGGSVYSIPSSRADQLEGAKLDQSRSWWSLWGAVGSEAIHFRNLTPTGLGRGERVTDISSGLEHCLILTNKGRVFSAASSAASFPSKGQMGIPGLDWKTRPQGPYDQAHEVTGLKGLEIRGIATGDFHSAVLDRAGRIFTFGDNTFGQLGVPTETKVPQLSAPTMVATSRLYGSSMPAVTVKALAAGGANTFFTVDAATATDLWACGQGVSGTLGTGRWTHVSPTPTKVKSLSSLWEYDERTQRKVPIGIKALSIGTTHCAAVMDNVTETNATRGSGENTTNWGADVLFWGGNEHYQLGTGRRSNVNTPTYIGAPDGAAADKADASRHRLCITPRQTVRLGPEGRGRRATLEQRVECGRFVSAVYSAVA</sequence>
<dbReference type="PRINTS" id="PR00633">
    <property type="entry name" value="RCCNDNSATION"/>
</dbReference>
<dbReference type="OrthoDB" id="10256179at2759"/>
<dbReference type="InterPro" id="IPR053245">
    <property type="entry name" value="MitoProcess-Associated"/>
</dbReference>